<keyword evidence="4 6" id="KW-0175">Coiled coil</keyword>
<dbReference type="PROSITE" id="PS50222">
    <property type="entry name" value="EF_HAND_2"/>
    <property type="match status" value="1"/>
</dbReference>
<keyword evidence="5" id="KW-0539">Nucleus</keyword>
<dbReference type="SUPFAM" id="SSF47473">
    <property type="entry name" value="EF-hand"/>
    <property type="match status" value="1"/>
</dbReference>
<dbReference type="SMART" id="SM00054">
    <property type="entry name" value="EFh"/>
    <property type="match status" value="1"/>
</dbReference>
<feature type="domain" description="EF-hand" evidence="8">
    <location>
        <begin position="1140"/>
        <end position="1175"/>
    </location>
</feature>
<dbReference type="PANTHER" id="PTHR23337">
    <property type="entry name" value="ZINC FINGER CW-TYPE COILED-COIL DOMAIN PROTEIN 1"/>
    <property type="match status" value="1"/>
</dbReference>
<dbReference type="PROSITE" id="PS00018">
    <property type="entry name" value="EF_HAND_1"/>
    <property type="match status" value="1"/>
</dbReference>
<organism evidence="9 10">
    <name type="scientific">Balaenoptera physalus</name>
    <name type="common">Fin whale</name>
    <name type="synonym">Balaena physalus</name>
    <dbReference type="NCBI Taxonomy" id="9770"/>
    <lineage>
        <taxon>Eukaryota</taxon>
        <taxon>Metazoa</taxon>
        <taxon>Chordata</taxon>
        <taxon>Craniata</taxon>
        <taxon>Vertebrata</taxon>
        <taxon>Euteleostomi</taxon>
        <taxon>Mammalia</taxon>
        <taxon>Eutheria</taxon>
        <taxon>Laurasiatheria</taxon>
        <taxon>Artiodactyla</taxon>
        <taxon>Whippomorpha</taxon>
        <taxon>Cetacea</taxon>
        <taxon>Mysticeti</taxon>
        <taxon>Balaenopteridae</taxon>
        <taxon>Balaenoptera</taxon>
    </lineage>
</organism>
<proteinExistence type="predicted"/>
<name>A0A6A1Q833_BALPH</name>
<evidence type="ECO:0000313" key="9">
    <source>
        <dbReference type="EMBL" id="KAB0403777.1"/>
    </source>
</evidence>
<evidence type="ECO:0000256" key="5">
    <source>
        <dbReference type="ARBA" id="ARBA00023242"/>
    </source>
</evidence>
<keyword evidence="2" id="KW-0479">Metal-binding</keyword>
<dbReference type="InterPro" id="IPR011992">
    <property type="entry name" value="EF-hand-dom_pair"/>
</dbReference>
<gene>
    <name evidence="9" type="ORF">E2I00_001970</name>
</gene>
<accession>A0A6A1Q833</accession>
<feature type="coiled-coil region" evidence="6">
    <location>
        <begin position="365"/>
        <end position="429"/>
    </location>
</feature>
<evidence type="ECO:0000256" key="3">
    <source>
        <dbReference type="ARBA" id="ARBA00022837"/>
    </source>
</evidence>
<feature type="region of interest" description="Disordered" evidence="7">
    <location>
        <begin position="1015"/>
        <end position="1037"/>
    </location>
</feature>
<feature type="compositionally biased region" description="Basic and acidic residues" evidence="7">
    <location>
        <begin position="1028"/>
        <end position="1037"/>
    </location>
</feature>
<comment type="subcellular location">
    <subcellularLocation>
        <location evidence="1">Nucleus</location>
    </subcellularLocation>
</comment>
<dbReference type="Pfam" id="PF17942">
    <property type="entry name" value="Morc6_S5"/>
    <property type="match status" value="1"/>
</dbReference>
<dbReference type="Proteomes" id="UP000437017">
    <property type="component" value="Unassembled WGS sequence"/>
</dbReference>
<dbReference type="PANTHER" id="PTHR23337:SF6">
    <property type="entry name" value="MORC FAMILY CW-TYPE ZINC FINGER PROTEIN 1"/>
    <property type="match status" value="1"/>
</dbReference>
<dbReference type="InterPro" id="IPR018247">
    <property type="entry name" value="EF_Hand_1_Ca_BS"/>
</dbReference>
<keyword evidence="3" id="KW-0106">Calcium</keyword>
<dbReference type="Gene3D" id="1.10.238.10">
    <property type="entry name" value="EF-hand"/>
    <property type="match status" value="2"/>
</dbReference>
<reference evidence="9 10" key="1">
    <citation type="journal article" date="2019" name="PLoS ONE">
        <title>Genomic analyses reveal an absence of contemporary introgressive admixture between fin whales and blue whales, despite known hybrids.</title>
        <authorList>
            <person name="Westbury M.V."/>
            <person name="Petersen B."/>
            <person name="Lorenzen E.D."/>
        </authorList>
    </citation>
    <scope>NUCLEOTIDE SEQUENCE [LARGE SCALE GENOMIC DNA]</scope>
    <source>
        <strain evidence="9">FinWhale-01</strain>
    </source>
</reference>
<sequence length="1276" mass="144161">RIPLQVPSSSDVHITFDSHASGNDSHNLPSQFLTNIPRFSSPGVEITLYDCDEPQIAKLLLPGLKIIKEPLLKYTSVGAKEGTVLDIGGVAKTNLIVSCPFSELAVLVLQPEIVYEIRPILGSRHLALYVLGDTEVCTGDGDQQYSHATNSKILRNGILQTNPRKYNYKKHCLVFSRQDMGCECAEAMASLSIPVLGNRPHKTQPKGHGTTHSFLFGALAELLDNARDAGAARLDVFSGSEKFEKSNKKTFCEREGLSEVVVPIPSWLTRTRESVTDDPQKFSTELSIIYKYSPFKTKAELMQQFDVIYGKCGTLLVIYNLKLLLSGEPELDVKTDKEDILMAGALEEKYLYVASSFKGTFKNEVKKAEEAVKIAERILKEAQIKGNHSDRTSLSSPAKDVLQKALEDVKAKQKILQEKRRELKKARTLTLFFGVNIENRSQAGMFIYSNNRLIKMHEKVGPQLKLKSLLGAGVVGIVDIPLEIMEPSHNKQEFLNVREYNHLLKVMGQYLVHYCKDTGINIIVKLNQVIKVRCGSLRNCAEEIDLQGNRNLTLFWNELGYLNNKDMEKSSDSIQYQRRRAMAIPFIIQCVVIRHNVYLPSPWALRAQCHHQRMRKTGNFKNQSRGIRIDWQNLIDSFFPKISPQFIPTSRITEFTTTCQTSAPKGNTKIQRIRPSGDDLKHESLSSFELSVNHRGWKSNTGEADSDLQYVSETKITKKPMQKKVKPQQWRHPAALLENVKLAERSQASSWEMKRKQRQNPVQECKALIEVETSNSNLDIIQAHVTLALVPTLVQFQLEKIQTFKAAREVSKENEHILSRIIIDYYKVVITKALNTELVFQVLDESDTDVSLKQEEKEVSRMKKEKQELCSDTPEIKRNPSSPNWERNSAEMGIIAKNLLQSWVQTIALEDLQEFCNADLVLAKEKFKCNTSSWKITKTLELAKIHNVYMVQYEKKLKKTVQSIIYDTKRRAVVNEVSLGQCEKKRKITEDKLNSLRVKLTVLLQKLQLGEGAGAVSQRDLPGGLEDGLAHEGGRRETDEETCASVLSMMSMDFEADCLVLSGGPAGDLEQIDSVDVMSQAGNFVVSPMFVEALWVSVVHMQEQEHAVEEAGTDSVQSVRGLCAIGDGFIAAVNLVVQGKMKQKLKWYFKLYDADGNGSIDKRELLNIFVVKLTLEEFINGMEKEQHLLEVVSKSFDLSNVLKVICDGKQPDRHRREASSKPSDKACLGKVKVKWLWERLSQLSVDTKLSVEKKCDFLYIHAIDFRFLLSLVSAYE</sequence>
<dbReference type="AlphaFoldDB" id="A0A6A1Q833"/>
<evidence type="ECO:0000313" key="10">
    <source>
        <dbReference type="Proteomes" id="UP000437017"/>
    </source>
</evidence>
<evidence type="ECO:0000256" key="7">
    <source>
        <dbReference type="SAM" id="MobiDB-lite"/>
    </source>
</evidence>
<keyword evidence="10" id="KW-1185">Reference proteome</keyword>
<evidence type="ECO:0000256" key="4">
    <source>
        <dbReference type="ARBA" id="ARBA00023054"/>
    </source>
</evidence>
<dbReference type="InterPro" id="IPR041006">
    <property type="entry name" value="Morc_S5"/>
</dbReference>
<evidence type="ECO:0000256" key="1">
    <source>
        <dbReference type="ARBA" id="ARBA00004123"/>
    </source>
</evidence>
<evidence type="ECO:0000256" key="6">
    <source>
        <dbReference type="SAM" id="Coils"/>
    </source>
</evidence>
<dbReference type="EMBL" id="SGJD01000730">
    <property type="protein sequence ID" value="KAB0403777.1"/>
    <property type="molecule type" value="Genomic_DNA"/>
</dbReference>
<dbReference type="GO" id="GO:0005634">
    <property type="term" value="C:nucleus"/>
    <property type="evidence" value="ECO:0007669"/>
    <property type="project" value="UniProtKB-SubCell"/>
</dbReference>
<evidence type="ECO:0000256" key="2">
    <source>
        <dbReference type="ARBA" id="ARBA00022723"/>
    </source>
</evidence>
<comment type="caution">
    <text evidence="9">The sequence shown here is derived from an EMBL/GenBank/DDBJ whole genome shotgun (WGS) entry which is preliminary data.</text>
</comment>
<dbReference type="InterPro" id="IPR002048">
    <property type="entry name" value="EF_hand_dom"/>
</dbReference>
<evidence type="ECO:0000259" key="8">
    <source>
        <dbReference type="PROSITE" id="PS50222"/>
    </source>
</evidence>
<protein>
    <recommendedName>
        <fullName evidence="8">EF-hand domain-containing protein</fullName>
    </recommendedName>
</protein>
<dbReference type="GO" id="GO:0005509">
    <property type="term" value="F:calcium ion binding"/>
    <property type="evidence" value="ECO:0007669"/>
    <property type="project" value="InterPro"/>
</dbReference>
<feature type="non-terminal residue" evidence="9">
    <location>
        <position position="1"/>
    </location>
</feature>
<dbReference type="OrthoDB" id="10251809at2759"/>